<evidence type="ECO:0000313" key="2">
    <source>
        <dbReference type="EMBL" id="MXU91617.1"/>
    </source>
</evidence>
<feature type="transmembrane region" description="Helical" evidence="1">
    <location>
        <begin position="57"/>
        <end position="75"/>
    </location>
</feature>
<protein>
    <submittedName>
        <fullName evidence="2">Uncharacterized protein</fullName>
    </submittedName>
</protein>
<name>A0A6B0UP58_IXORI</name>
<reference evidence="2" key="1">
    <citation type="submission" date="2019-12" db="EMBL/GenBank/DDBJ databases">
        <title>An insight into the sialome of adult female Ixodes ricinus ticks feeding for 6 days.</title>
        <authorList>
            <person name="Perner J."/>
            <person name="Ribeiro J.M.C."/>
        </authorList>
    </citation>
    <scope>NUCLEOTIDE SEQUENCE</scope>
    <source>
        <strain evidence="2">Semi-engorged</strain>
        <tissue evidence="2">Salivary glands</tissue>
    </source>
</reference>
<organism evidence="2">
    <name type="scientific">Ixodes ricinus</name>
    <name type="common">Common tick</name>
    <name type="synonym">Acarus ricinus</name>
    <dbReference type="NCBI Taxonomy" id="34613"/>
    <lineage>
        <taxon>Eukaryota</taxon>
        <taxon>Metazoa</taxon>
        <taxon>Ecdysozoa</taxon>
        <taxon>Arthropoda</taxon>
        <taxon>Chelicerata</taxon>
        <taxon>Arachnida</taxon>
        <taxon>Acari</taxon>
        <taxon>Parasitiformes</taxon>
        <taxon>Ixodida</taxon>
        <taxon>Ixodoidea</taxon>
        <taxon>Ixodidae</taxon>
        <taxon>Ixodinae</taxon>
        <taxon>Ixodes</taxon>
    </lineage>
</organism>
<evidence type="ECO:0000256" key="1">
    <source>
        <dbReference type="SAM" id="Phobius"/>
    </source>
</evidence>
<keyword evidence="1" id="KW-1133">Transmembrane helix</keyword>
<sequence length="124" mass="14160">MLGKGAGVGLFPWTVPSARCCHSPGVNPTTEETDFFGDTPWKNGGRERSFENGSDALYIYFCFSFFFIMVMFLVTPATNARFPKRQDPLPKHITSKCEARRGDFEMRSCSVNFFQLFSFAFVRR</sequence>
<dbReference type="EMBL" id="GIFC01009534">
    <property type="protein sequence ID" value="MXU91617.1"/>
    <property type="molecule type" value="Transcribed_RNA"/>
</dbReference>
<keyword evidence="1" id="KW-0472">Membrane</keyword>
<proteinExistence type="predicted"/>
<dbReference type="AlphaFoldDB" id="A0A6B0UP58"/>
<keyword evidence="1" id="KW-0812">Transmembrane</keyword>
<accession>A0A6B0UP58</accession>